<dbReference type="KEGG" id="aoi:AORI_1373"/>
<dbReference type="Proteomes" id="UP000013968">
    <property type="component" value="Chromosome"/>
</dbReference>
<gene>
    <name evidence="1" type="ORF">AORI_1373</name>
</gene>
<sequence>MAASGSLVTGHELVHLVRCRCAKPGGCGAGRAGVTDSALAETAPRDGRFKTRPRRYAFVTLRRR</sequence>
<keyword evidence="2" id="KW-1185">Reference proteome</keyword>
<dbReference type="PATRIC" id="fig|1156913.3.peg.1403"/>
<reference evidence="1 2" key="1">
    <citation type="journal article" date="2013" name="BMC Genomics">
        <title>ContigScape: a Cytoscape plugin facilitating microbial genome gap closing.</title>
        <authorList>
            <person name="Tang B."/>
            <person name="Wang Q."/>
            <person name="Yang M."/>
            <person name="Xie F."/>
            <person name="Zhu Y."/>
            <person name="Zhuo Y."/>
            <person name="Wang S."/>
            <person name="Gao H."/>
            <person name="Ding X."/>
            <person name="Zhang L."/>
            <person name="Zhao G."/>
            <person name="Zheng H."/>
        </authorList>
    </citation>
    <scope>NUCLEOTIDE SEQUENCE [LARGE SCALE GENOMIC DNA]</scope>
    <source>
        <strain evidence="1 2">HCCB10007</strain>
    </source>
</reference>
<organism evidence="1 2">
    <name type="scientific">Amycolatopsis keratiniphila</name>
    <dbReference type="NCBI Taxonomy" id="129921"/>
    <lineage>
        <taxon>Bacteria</taxon>
        <taxon>Bacillati</taxon>
        <taxon>Actinomycetota</taxon>
        <taxon>Actinomycetes</taxon>
        <taxon>Pseudonocardiales</taxon>
        <taxon>Pseudonocardiaceae</taxon>
        <taxon>Amycolatopsis</taxon>
        <taxon>Amycolatopsis japonica group</taxon>
    </lineage>
</organism>
<dbReference type="EMBL" id="CP003410">
    <property type="protein sequence ID" value="AGM03962.1"/>
    <property type="molecule type" value="Genomic_DNA"/>
</dbReference>
<dbReference type="HOGENOM" id="CLU_2857804_0_0_11"/>
<dbReference type="AlphaFoldDB" id="R4SYZ0"/>
<proteinExistence type="predicted"/>
<evidence type="ECO:0000313" key="1">
    <source>
        <dbReference type="EMBL" id="AGM03962.1"/>
    </source>
</evidence>
<protein>
    <submittedName>
        <fullName evidence="1">Uncharacterized protein</fullName>
    </submittedName>
</protein>
<evidence type="ECO:0000313" key="2">
    <source>
        <dbReference type="Proteomes" id="UP000013968"/>
    </source>
</evidence>
<name>R4SYZ0_9PSEU</name>
<accession>R4SYZ0</accession>